<dbReference type="RefSeq" id="WP_230271840.1">
    <property type="nucleotide sequence ID" value="NZ_JAJKFW010000006.1"/>
</dbReference>
<name>A0ABS8NGJ4_9BACT</name>
<evidence type="ECO:0000313" key="2">
    <source>
        <dbReference type="Proteomes" id="UP001430306"/>
    </source>
</evidence>
<dbReference type="InterPro" id="IPR046560">
    <property type="entry name" value="DUF6714"/>
</dbReference>
<proteinExistence type="predicted"/>
<keyword evidence="2" id="KW-1185">Reference proteome</keyword>
<organism evidence="1 2">
    <name type="scientific">Rhodopirellula halodulae</name>
    <dbReference type="NCBI Taxonomy" id="2894198"/>
    <lineage>
        <taxon>Bacteria</taxon>
        <taxon>Pseudomonadati</taxon>
        <taxon>Planctomycetota</taxon>
        <taxon>Planctomycetia</taxon>
        <taxon>Pirellulales</taxon>
        <taxon>Pirellulaceae</taxon>
        <taxon>Rhodopirellula</taxon>
    </lineage>
</organism>
<protein>
    <submittedName>
        <fullName evidence="1">Uncharacterized protein</fullName>
    </submittedName>
</protein>
<evidence type="ECO:0000313" key="1">
    <source>
        <dbReference type="EMBL" id="MCC9641606.1"/>
    </source>
</evidence>
<dbReference type="Proteomes" id="UP001430306">
    <property type="component" value="Unassembled WGS sequence"/>
</dbReference>
<comment type="caution">
    <text evidence="1">The sequence shown here is derived from an EMBL/GenBank/DDBJ whole genome shotgun (WGS) entry which is preliminary data.</text>
</comment>
<dbReference type="Pfam" id="PF20461">
    <property type="entry name" value="DUF6714"/>
    <property type="match status" value="1"/>
</dbReference>
<dbReference type="EMBL" id="JAJKFW010000006">
    <property type="protein sequence ID" value="MCC9641606.1"/>
    <property type="molecule type" value="Genomic_DNA"/>
</dbReference>
<accession>A0ABS8NGJ4</accession>
<gene>
    <name evidence="1" type="ORF">LOC71_04920</name>
</gene>
<reference evidence="1" key="1">
    <citation type="submission" date="2021-11" db="EMBL/GenBank/DDBJ databases">
        <title>Genome sequence.</title>
        <authorList>
            <person name="Sun Q."/>
        </authorList>
    </citation>
    <scope>NUCLEOTIDE SEQUENCE</scope>
    <source>
        <strain evidence="1">JC740</strain>
    </source>
</reference>
<sequence length="162" mass="18870">MQTLRKWLADYIEHAFRGVALDRGTSIYCAESIDDYGNPAEDELDKIAERIDWRRVPKAHLLTRNWALHHLDANGFRIYTPAIMTMMIDVENRSSDLMNTFLFRISRMQGDCMTGDDRFRDIFNASQRAAIVRFLKFASYNEPQGFNDVNVRDALKKVKRCA</sequence>